<dbReference type="InterPro" id="IPR004869">
    <property type="entry name" value="MMPL_dom"/>
</dbReference>
<evidence type="ECO:0000256" key="3">
    <source>
        <dbReference type="ARBA" id="ARBA00022475"/>
    </source>
</evidence>
<evidence type="ECO:0000256" key="7">
    <source>
        <dbReference type="SAM" id="Phobius"/>
    </source>
</evidence>
<comment type="similarity">
    <text evidence="2">Belongs to the resistance-nodulation-cell division (RND) (TC 2.A.6) family. MmpL subfamily.</text>
</comment>
<feature type="transmembrane region" description="Helical" evidence="7">
    <location>
        <begin position="323"/>
        <end position="344"/>
    </location>
</feature>
<keyword evidence="3" id="KW-1003">Cell membrane</keyword>
<feature type="transmembrane region" description="Helical" evidence="7">
    <location>
        <begin position="377"/>
        <end position="399"/>
    </location>
</feature>
<gene>
    <name evidence="9" type="ORF">D0Z08_18310</name>
</gene>
<dbReference type="SUPFAM" id="SSF82866">
    <property type="entry name" value="Multidrug efflux transporter AcrB transmembrane domain"/>
    <property type="match status" value="2"/>
</dbReference>
<protein>
    <submittedName>
        <fullName evidence="9">RND transporter</fullName>
    </submittedName>
</protein>
<reference evidence="9 10" key="1">
    <citation type="submission" date="2018-09" db="EMBL/GenBank/DDBJ databases">
        <title>Genome sequencing of Nocardioides immobilis CCTCC AB 2017083 for comparison to Nocardioides silvaticus.</title>
        <authorList>
            <person name="Li C."/>
            <person name="Wang G."/>
        </authorList>
    </citation>
    <scope>NUCLEOTIDE SEQUENCE [LARGE SCALE GENOMIC DNA]</scope>
    <source>
        <strain evidence="9 10">CCTCC AB 2017083</strain>
    </source>
</reference>
<dbReference type="OrthoDB" id="3609669at2"/>
<dbReference type="InterPro" id="IPR050545">
    <property type="entry name" value="Mycobact_MmpL"/>
</dbReference>
<organism evidence="9 10">
    <name type="scientific">Nocardioides immobilis</name>
    <dbReference type="NCBI Taxonomy" id="2049295"/>
    <lineage>
        <taxon>Bacteria</taxon>
        <taxon>Bacillati</taxon>
        <taxon>Actinomycetota</taxon>
        <taxon>Actinomycetes</taxon>
        <taxon>Propionibacteriales</taxon>
        <taxon>Nocardioidaceae</taxon>
        <taxon>Nocardioides</taxon>
    </lineage>
</organism>
<dbReference type="Proteomes" id="UP000283644">
    <property type="component" value="Unassembled WGS sequence"/>
</dbReference>
<evidence type="ECO:0000256" key="1">
    <source>
        <dbReference type="ARBA" id="ARBA00004651"/>
    </source>
</evidence>
<name>A0A417XZE7_9ACTN</name>
<feature type="transmembrane region" description="Helical" evidence="7">
    <location>
        <begin position="637"/>
        <end position="655"/>
    </location>
</feature>
<dbReference type="EMBL" id="QXGH01000022">
    <property type="protein sequence ID" value="RHW25727.1"/>
    <property type="molecule type" value="Genomic_DNA"/>
</dbReference>
<feature type="domain" description="Membrane transport protein MMPL" evidence="8">
    <location>
        <begin position="207"/>
        <end position="395"/>
    </location>
</feature>
<sequence length="764" mass="79312">MTGTDHPTRRARGRLPLAALVAVVVLAAIGGGLARLEVDTGLDSMLPASDPVAVALEQKDDEFGGDAVVVILESDEPRSFFTVQDQLMALIGLEGELAGLADVAAVYGPGTILNQTAGAAQDMLSQIVGRRDGLRQTAIAEAQRRGLSPAAARAAGERVVKVFDRRYGALLVKGMGAGLPTLRNPRFVEIVLFDENLAPRPEWKFVVPAPDKVALLVRPRSDLSQDAAARLTTAVEDAVADSDVETSRVTVTGVPTITAALSDRARSEAPRLGLIGLAAVGLVFLLVPWTSRRRSRLRPVAAALVGTGAALACFGWLDRPVSLGVVAFLPILLGIGSDFPLYLSRGGHDRAALVAAAAGVVGFASLGLSPLPFVSELGLALALGIVLTVLAALGLRWVLGVTPAPAEREPQEPRERQRRRAPVLVLAAAGAAAAVFGWTLLPGLSVESQPDALAEGLPQLTDAEYAEEVLGSNGEISIVVTGDDVATPEALAWSRDTQNAIVSELGDQVHPVLSLADLFRFLGEEPTPAEVDAAMEVMPRYLSSAVVRSDRAVGVMVYGVEFDDIAELGDLVERIEATAGDPPDGLETDVVGLPVAAVQGLELVGDGRLLINLVGISLAVAVVAIGLADVRRGARAALVVLMSTGWVALIAHLTTGSLSPLTVAIGSLVTATGCEFAVMVDDRRGRSAAVPVLTAAAAATAGYLVLALSDLAVLRDFGLLLAGGVISSVVAAFLVDAVFTGARPRRDPIEVPATETPQMEEAVR</sequence>
<comment type="subcellular location">
    <subcellularLocation>
        <location evidence="1">Cell membrane</location>
        <topology evidence="1">Multi-pass membrane protein</topology>
    </subcellularLocation>
</comment>
<keyword evidence="10" id="KW-1185">Reference proteome</keyword>
<dbReference type="PANTHER" id="PTHR33406:SF6">
    <property type="entry name" value="MEMBRANE PROTEIN YDGH-RELATED"/>
    <property type="match status" value="1"/>
</dbReference>
<feature type="transmembrane region" description="Helical" evidence="7">
    <location>
        <begin position="420"/>
        <end position="441"/>
    </location>
</feature>
<feature type="transmembrane region" description="Helical" evidence="7">
    <location>
        <begin position="661"/>
        <end position="680"/>
    </location>
</feature>
<feature type="transmembrane region" description="Helical" evidence="7">
    <location>
        <begin position="609"/>
        <end position="630"/>
    </location>
</feature>
<comment type="caution">
    <text evidence="9">The sequence shown here is derived from an EMBL/GenBank/DDBJ whole genome shotgun (WGS) entry which is preliminary data.</text>
</comment>
<evidence type="ECO:0000256" key="2">
    <source>
        <dbReference type="ARBA" id="ARBA00010157"/>
    </source>
</evidence>
<feature type="transmembrane region" description="Helical" evidence="7">
    <location>
        <begin position="272"/>
        <end position="290"/>
    </location>
</feature>
<feature type="transmembrane region" description="Helical" evidence="7">
    <location>
        <begin position="719"/>
        <end position="739"/>
    </location>
</feature>
<dbReference type="RefSeq" id="WP_118926693.1">
    <property type="nucleotide sequence ID" value="NZ_QXGH01000022.1"/>
</dbReference>
<dbReference type="PANTHER" id="PTHR33406">
    <property type="entry name" value="MEMBRANE PROTEIN MJ1562-RELATED"/>
    <property type="match status" value="1"/>
</dbReference>
<evidence type="ECO:0000256" key="6">
    <source>
        <dbReference type="ARBA" id="ARBA00023136"/>
    </source>
</evidence>
<dbReference type="Pfam" id="PF03176">
    <property type="entry name" value="MMPL"/>
    <property type="match status" value="1"/>
</dbReference>
<feature type="transmembrane region" description="Helical" evidence="7">
    <location>
        <begin position="297"/>
        <end position="317"/>
    </location>
</feature>
<dbReference type="GO" id="GO:0005886">
    <property type="term" value="C:plasma membrane"/>
    <property type="evidence" value="ECO:0007669"/>
    <property type="project" value="UniProtKB-SubCell"/>
</dbReference>
<evidence type="ECO:0000256" key="5">
    <source>
        <dbReference type="ARBA" id="ARBA00022989"/>
    </source>
</evidence>
<keyword evidence="6 7" id="KW-0472">Membrane</keyword>
<feature type="transmembrane region" description="Helical" evidence="7">
    <location>
        <begin position="692"/>
        <end position="713"/>
    </location>
</feature>
<evidence type="ECO:0000259" key="8">
    <source>
        <dbReference type="Pfam" id="PF03176"/>
    </source>
</evidence>
<evidence type="ECO:0000256" key="4">
    <source>
        <dbReference type="ARBA" id="ARBA00022692"/>
    </source>
</evidence>
<accession>A0A417XZE7</accession>
<feature type="transmembrane region" description="Helical" evidence="7">
    <location>
        <begin position="351"/>
        <end position="371"/>
    </location>
</feature>
<proteinExistence type="inferred from homology"/>
<keyword evidence="4 7" id="KW-0812">Transmembrane</keyword>
<evidence type="ECO:0000313" key="10">
    <source>
        <dbReference type="Proteomes" id="UP000283644"/>
    </source>
</evidence>
<keyword evidence="5 7" id="KW-1133">Transmembrane helix</keyword>
<evidence type="ECO:0000313" key="9">
    <source>
        <dbReference type="EMBL" id="RHW25727.1"/>
    </source>
</evidence>
<dbReference type="AlphaFoldDB" id="A0A417XZE7"/>